<dbReference type="Pfam" id="PF20431">
    <property type="entry name" value="E_motif"/>
    <property type="match status" value="1"/>
</dbReference>
<dbReference type="FunFam" id="1.25.40.10:FF:000442">
    <property type="entry name" value="Pentatricopeptide repeat-containing protein At3g49710"/>
    <property type="match status" value="1"/>
</dbReference>
<dbReference type="RefSeq" id="XP_048138722.1">
    <property type="nucleotide sequence ID" value="XM_048282765.1"/>
</dbReference>
<evidence type="ECO:0000256" key="1">
    <source>
        <dbReference type="ARBA" id="ARBA00022737"/>
    </source>
</evidence>
<keyword evidence="3" id="KW-1185">Reference proteome</keyword>
<dbReference type="SUPFAM" id="SSF48452">
    <property type="entry name" value="TPR-like"/>
    <property type="match status" value="1"/>
</dbReference>
<dbReference type="Gene3D" id="1.25.40.10">
    <property type="entry name" value="Tetratricopeptide repeat domain"/>
    <property type="match status" value="4"/>
</dbReference>
<feature type="repeat" description="PPR" evidence="2">
    <location>
        <begin position="192"/>
        <end position="226"/>
    </location>
</feature>
<dbReference type="Pfam" id="PF13041">
    <property type="entry name" value="PPR_2"/>
    <property type="match status" value="3"/>
</dbReference>
<dbReference type="AlphaFoldDB" id="A0A8B8NHY2"/>
<organism evidence="3 4">
    <name type="scientific">Rhodamnia argentea</name>
    <dbReference type="NCBI Taxonomy" id="178133"/>
    <lineage>
        <taxon>Eukaryota</taxon>
        <taxon>Viridiplantae</taxon>
        <taxon>Streptophyta</taxon>
        <taxon>Embryophyta</taxon>
        <taxon>Tracheophyta</taxon>
        <taxon>Spermatophyta</taxon>
        <taxon>Magnoliopsida</taxon>
        <taxon>eudicotyledons</taxon>
        <taxon>Gunneridae</taxon>
        <taxon>Pentapetalae</taxon>
        <taxon>rosids</taxon>
        <taxon>malvids</taxon>
        <taxon>Myrtales</taxon>
        <taxon>Myrtaceae</taxon>
        <taxon>Myrtoideae</taxon>
        <taxon>Myrteae</taxon>
        <taxon>Australasian group</taxon>
        <taxon>Rhodamnia</taxon>
    </lineage>
</organism>
<feature type="repeat" description="PPR" evidence="2">
    <location>
        <begin position="394"/>
        <end position="428"/>
    </location>
</feature>
<protein>
    <submittedName>
        <fullName evidence="4 5">Pentatricopeptide repeat-containing protein At1g08070, chloroplastic-like</fullName>
    </submittedName>
</protein>
<dbReference type="FunFam" id="1.25.40.10:FF:000031">
    <property type="entry name" value="Pentatricopeptide repeat-containing protein mitochondrial"/>
    <property type="match status" value="1"/>
</dbReference>
<proteinExistence type="predicted"/>
<dbReference type="InterPro" id="IPR002885">
    <property type="entry name" value="PPR_rpt"/>
</dbReference>
<evidence type="ECO:0000256" key="2">
    <source>
        <dbReference type="PROSITE-ProRule" id="PRU00708"/>
    </source>
</evidence>
<dbReference type="GeneID" id="115734845"/>
<dbReference type="InterPro" id="IPR046960">
    <property type="entry name" value="PPR_At4g14850-like_plant"/>
</dbReference>
<keyword evidence="1" id="KW-0677">Repeat</keyword>
<feature type="repeat" description="PPR" evidence="2">
    <location>
        <begin position="60"/>
        <end position="94"/>
    </location>
</feature>
<dbReference type="GO" id="GO:0003723">
    <property type="term" value="F:RNA binding"/>
    <property type="evidence" value="ECO:0007669"/>
    <property type="project" value="InterPro"/>
</dbReference>
<dbReference type="InterPro" id="IPR011990">
    <property type="entry name" value="TPR-like_helical_dom_sf"/>
</dbReference>
<evidence type="ECO:0000313" key="3">
    <source>
        <dbReference type="Proteomes" id="UP000827889"/>
    </source>
</evidence>
<evidence type="ECO:0000313" key="4">
    <source>
        <dbReference type="RefSeq" id="XP_030521664.1"/>
    </source>
</evidence>
<dbReference type="KEGG" id="rarg:115734845"/>
<dbReference type="Pfam" id="PF01535">
    <property type="entry name" value="PPR"/>
    <property type="match status" value="4"/>
</dbReference>
<accession>A0A8B8NHY2</accession>
<dbReference type="Proteomes" id="UP000827889">
    <property type="component" value="Chromosome 7"/>
</dbReference>
<dbReference type="FunFam" id="1.25.40.10:FF:001093">
    <property type="entry name" value="Pentatricopeptide repeat-containing protein At2g34400"/>
    <property type="match status" value="1"/>
</dbReference>
<dbReference type="GO" id="GO:0009451">
    <property type="term" value="P:RNA modification"/>
    <property type="evidence" value="ECO:0007669"/>
    <property type="project" value="InterPro"/>
</dbReference>
<dbReference type="RefSeq" id="XP_030521664.1">
    <property type="nucleotide sequence ID" value="XM_030665804.1"/>
</dbReference>
<feature type="repeat" description="PPR" evidence="2">
    <location>
        <begin position="293"/>
        <end position="327"/>
    </location>
</feature>
<name>A0A8B8NHY2_9MYRT</name>
<dbReference type="PROSITE" id="PS51375">
    <property type="entry name" value="PPR"/>
    <property type="match status" value="5"/>
</dbReference>
<evidence type="ECO:0000313" key="5">
    <source>
        <dbReference type="RefSeq" id="XP_048138722.1"/>
    </source>
</evidence>
<dbReference type="PANTHER" id="PTHR47926">
    <property type="entry name" value="PENTATRICOPEPTIDE REPEAT-CONTAINING PROTEIN"/>
    <property type="match status" value="1"/>
</dbReference>
<dbReference type="NCBIfam" id="TIGR00756">
    <property type="entry name" value="PPR"/>
    <property type="match status" value="5"/>
</dbReference>
<dbReference type="PANTHER" id="PTHR47926:SF537">
    <property type="entry name" value="PENTACOTRIPEPTIDE-REPEAT REGION OF PRORP DOMAIN-CONTAINING PROTEIN"/>
    <property type="match status" value="1"/>
</dbReference>
<sequence length="618" mass="68810">MVRDLVRLIHSVKRPSHFKQIHALVTTAFPSLASFLVRRLLSVPLVDYAREVFDRIPQPDEDLSNSLISMYARLSLHEEAMEVFRSMIRSDVCIDSYTVPPIIKSCLSLADLGLGKQVHCLAIGRGLDTDAFVQTALMNFYSRSGELAFAKTIFEKMGTKDPIAYNCLISAYSNSGDVLAARKLFDEMPNRSTASWNSLISCYACNGDYQEALRIFERMKDEKCNPNEITLASVFSICAKLGDLNAGLSAEKFIDDNNLCRNTILSTAIMEMYLKCGAVEEARRQFDKMNKRDVVTWSAMIAGYAQNGKPEQALELFESMKNENIKPNDVALVSILSVCADSGSVEACEEIGCYIESQGMASNVFVASALLDMYSKCGNISKSHQIFLNMPQKDTVTWNSMIAGLATNGLSEDAFAVYKQMIKTGGRPNDITFVGLLTACSHAGLVEMGLEIFRHMKIDHEIVPQIEHYACIVDLFCRAGRLKDAYDFICGMEVEPNAVIWSSLLSASRIHMNIELAELSVKKLAEQDPDSSWYYVLLSNIYSSTSHWQEALNVQKMLKDKKVQKAAAYSWVEVDNKLHKFLVGDSSLPRNTEVHGTVNGLAMQSTWVGHDFDSSLGL</sequence>
<feature type="repeat" description="PPR" evidence="2">
    <location>
        <begin position="161"/>
        <end position="191"/>
    </location>
</feature>
<dbReference type="InterPro" id="IPR046848">
    <property type="entry name" value="E_motif"/>
</dbReference>
<reference evidence="4" key="1">
    <citation type="submission" date="2025-04" db="UniProtKB">
        <authorList>
            <consortium name="RefSeq"/>
        </authorList>
    </citation>
    <scope>IDENTIFICATION</scope>
    <source>
        <tissue evidence="5">Leaf</tissue>
    </source>
</reference>
<gene>
    <name evidence="4 5" type="primary">LOC115734845</name>
</gene>
<dbReference type="OrthoDB" id="185373at2759"/>